<evidence type="ECO:0000313" key="3">
    <source>
        <dbReference type="Proteomes" id="UP000192936"/>
    </source>
</evidence>
<evidence type="ECO:0000313" key="2">
    <source>
        <dbReference type="EMBL" id="SMF84460.1"/>
    </source>
</evidence>
<keyword evidence="2" id="KW-0378">Hydrolase</keyword>
<dbReference type="CDD" id="cd01038">
    <property type="entry name" value="Endonuclease_DUF559"/>
    <property type="match status" value="1"/>
</dbReference>
<dbReference type="PANTHER" id="PTHR38590:SF1">
    <property type="entry name" value="BLL0828 PROTEIN"/>
    <property type="match status" value="1"/>
</dbReference>
<dbReference type="Gene3D" id="3.40.960.10">
    <property type="entry name" value="VSR Endonuclease"/>
    <property type="match status" value="1"/>
</dbReference>
<dbReference type="OrthoDB" id="9798754at2"/>
<dbReference type="PANTHER" id="PTHR38590">
    <property type="entry name" value="BLL0828 PROTEIN"/>
    <property type="match status" value="1"/>
</dbReference>
<dbReference type="EMBL" id="FXAK01000007">
    <property type="protein sequence ID" value="SMF84460.1"/>
    <property type="molecule type" value="Genomic_DNA"/>
</dbReference>
<dbReference type="InterPro" id="IPR007569">
    <property type="entry name" value="DUF559"/>
</dbReference>
<dbReference type="GO" id="GO:0004519">
    <property type="term" value="F:endonuclease activity"/>
    <property type="evidence" value="ECO:0007669"/>
    <property type="project" value="UniProtKB-KW"/>
</dbReference>
<dbReference type="Pfam" id="PF04480">
    <property type="entry name" value="DUF559"/>
    <property type="match status" value="1"/>
</dbReference>
<protein>
    <submittedName>
        <fullName evidence="2">Very-short-patch-repair endonuclease</fullName>
    </submittedName>
</protein>
<dbReference type="RefSeq" id="WP_085090478.1">
    <property type="nucleotide sequence ID" value="NZ_FXAK01000007.1"/>
</dbReference>
<dbReference type="InterPro" id="IPR011335">
    <property type="entry name" value="Restrct_endonuc-II-like"/>
</dbReference>
<dbReference type="STRING" id="286727.SAMN02982917_5781"/>
<feature type="domain" description="DUF559" evidence="1">
    <location>
        <begin position="7"/>
        <end position="110"/>
    </location>
</feature>
<dbReference type="AlphaFoldDB" id="A0A1X7HEQ3"/>
<evidence type="ECO:0000259" key="1">
    <source>
        <dbReference type="Pfam" id="PF04480"/>
    </source>
</evidence>
<reference evidence="2 3" key="1">
    <citation type="submission" date="2017-04" db="EMBL/GenBank/DDBJ databases">
        <authorList>
            <person name="Afonso C.L."/>
            <person name="Miller P.J."/>
            <person name="Scott M.A."/>
            <person name="Spackman E."/>
            <person name="Goraichik I."/>
            <person name="Dimitrov K.M."/>
            <person name="Suarez D.L."/>
            <person name="Swayne D.E."/>
        </authorList>
    </citation>
    <scope>NUCLEOTIDE SEQUENCE [LARGE SCALE GENOMIC DNA]</scope>
    <source>
        <strain evidence="2 3">A2P</strain>
    </source>
</reference>
<proteinExistence type="predicted"/>
<dbReference type="Proteomes" id="UP000192936">
    <property type="component" value="Unassembled WGS sequence"/>
</dbReference>
<dbReference type="SUPFAM" id="SSF52980">
    <property type="entry name" value="Restriction endonuclease-like"/>
    <property type="match status" value="1"/>
</dbReference>
<name>A0A1X7HEQ3_9PROT</name>
<gene>
    <name evidence="2" type="ORF">SAMN02982917_5781</name>
</gene>
<sequence length="132" mass="14866">MRDPVLKHRARGMRMVPTDAERHLWQYLRNGQLGGWRFRRQHPIPPYILDFVCLEVCLAVEVDGGQHADSGYDEARTAFLKSRGWRVLRFWNNDVLRNPEGVAASVLEALGGVRRADTCPHPDPPPLGGGGN</sequence>
<organism evidence="2 3">
    <name type="scientific">Azospirillum oryzae</name>
    <dbReference type="NCBI Taxonomy" id="286727"/>
    <lineage>
        <taxon>Bacteria</taxon>
        <taxon>Pseudomonadati</taxon>
        <taxon>Pseudomonadota</taxon>
        <taxon>Alphaproteobacteria</taxon>
        <taxon>Rhodospirillales</taxon>
        <taxon>Azospirillaceae</taxon>
        <taxon>Azospirillum</taxon>
    </lineage>
</organism>
<dbReference type="InterPro" id="IPR047216">
    <property type="entry name" value="Endonuclease_DUF559_bact"/>
</dbReference>
<accession>A0A1X7HEQ3</accession>
<keyword evidence="2" id="KW-0255">Endonuclease</keyword>
<keyword evidence="2" id="KW-0540">Nuclease</keyword>